<feature type="transmembrane region" description="Helical" evidence="5">
    <location>
        <begin position="93"/>
        <end position="114"/>
    </location>
</feature>
<evidence type="ECO:0000256" key="5">
    <source>
        <dbReference type="SAM" id="Phobius"/>
    </source>
</evidence>
<feature type="transmembrane region" description="Helical" evidence="5">
    <location>
        <begin position="60"/>
        <end position="81"/>
    </location>
</feature>
<comment type="subcellular location">
    <subcellularLocation>
        <location evidence="1">Membrane</location>
        <topology evidence="1">Multi-pass membrane protein</topology>
    </subcellularLocation>
</comment>
<organism evidence="6 7">
    <name type="scientific">Tetraparma gracilis</name>
    <dbReference type="NCBI Taxonomy" id="2962635"/>
    <lineage>
        <taxon>Eukaryota</taxon>
        <taxon>Sar</taxon>
        <taxon>Stramenopiles</taxon>
        <taxon>Ochrophyta</taxon>
        <taxon>Bolidophyceae</taxon>
        <taxon>Parmales</taxon>
        <taxon>Triparmaceae</taxon>
        <taxon>Tetraparma</taxon>
    </lineage>
</organism>
<dbReference type="Pfam" id="PF08507">
    <property type="entry name" value="COPI_assoc"/>
    <property type="match status" value="1"/>
</dbReference>
<accession>A0ABQ6MFQ5</accession>
<evidence type="ECO:0000313" key="6">
    <source>
        <dbReference type="EMBL" id="GMI25505.1"/>
    </source>
</evidence>
<dbReference type="InterPro" id="IPR013714">
    <property type="entry name" value="Golgi_TVP15"/>
</dbReference>
<keyword evidence="3 5" id="KW-1133">Transmembrane helix</keyword>
<sequence length="187" mass="19973">MSYAPDWATRAPREVPAAKAASAATSATAPLGSAPDSGGRCSCFECESCACMNAAVASNLLNLGGIGAGVCLIVLGVFDILDSSWSLVFTDTWMITALAIYFIVFGILGIIVELKHFGAVSEWSKFLTRYFGKAMYYIGLGIISWRGDAPLIICSIIILVVAACFLFASFFHPRCKGFFDKNELGPD</sequence>
<keyword evidence="7" id="KW-1185">Reference proteome</keyword>
<keyword evidence="2 5" id="KW-0812">Transmembrane</keyword>
<name>A0ABQ6MFQ5_9STRA</name>
<evidence type="ECO:0000256" key="3">
    <source>
        <dbReference type="ARBA" id="ARBA00022989"/>
    </source>
</evidence>
<dbReference type="PANTHER" id="PTHR28128">
    <property type="entry name" value="GOLGI APPARATUS MEMBRANE PROTEIN TVP15"/>
    <property type="match status" value="1"/>
</dbReference>
<comment type="caution">
    <text evidence="6">The sequence shown here is derived from an EMBL/GenBank/DDBJ whole genome shotgun (WGS) entry which is preliminary data.</text>
</comment>
<evidence type="ECO:0000256" key="2">
    <source>
        <dbReference type="ARBA" id="ARBA00022692"/>
    </source>
</evidence>
<feature type="transmembrane region" description="Helical" evidence="5">
    <location>
        <begin position="126"/>
        <end position="143"/>
    </location>
</feature>
<evidence type="ECO:0000256" key="1">
    <source>
        <dbReference type="ARBA" id="ARBA00004141"/>
    </source>
</evidence>
<feature type="transmembrane region" description="Helical" evidence="5">
    <location>
        <begin position="149"/>
        <end position="171"/>
    </location>
</feature>
<proteinExistence type="predicted"/>
<dbReference type="Proteomes" id="UP001165060">
    <property type="component" value="Unassembled WGS sequence"/>
</dbReference>
<reference evidence="6 7" key="1">
    <citation type="journal article" date="2023" name="Commun. Biol.">
        <title>Genome analysis of Parmales, the sister group of diatoms, reveals the evolutionary specialization of diatoms from phago-mixotrophs to photoautotrophs.</title>
        <authorList>
            <person name="Ban H."/>
            <person name="Sato S."/>
            <person name="Yoshikawa S."/>
            <person name="Yamada K."/>
            <person name="Nakamura Y."/>
            <person name="Ichinomiya M."/>
            <person name="Sato N."/>
            <person name="Blanc-Mathieu R."/>
            <person name="Endo H."/>
            <person name="Kuwata A."/>
            <person name="Ogata H."/>
        </authorList>
    </citation>
    <scope>NUCLEOTIDE SEQUENCE [LARGE SCALE GENOMIC DNA]</scope>
</reference>
<protein>
    <submittedName>
        <fullName evidence="6">Uncharacterized protein</fullName>
    </submittedName>
</protein>
<keyword evidence="4 5" id="KW-0472">Membrane</keyword>
<gene>
    <name evidence="6" type="ORF">TeGR_g1311</name>
</gene>
<evidence type="ECO:0000313" key="7">
    <source>
        <dbReference type="Proteomes" id="UP001165060"/>
    </source>
</evidence>
<dbReference type="PANTHER" id="PTHR28128:SF1">
    <property type="entry name" value="GOLGI APPARATUS MEMBRANE PROTEIN TVP15"/>
    <property type="match status" value="1"/>
</dbReference>
<dbReference type="EMBL" id="BRYB01002791">
    <property type="protein sequence ID" value="GMI25505.1"/>
    <property type="molecule type" value="Genomic_DNA"/>
</dbReference>
<evidence type="ECO:0000256" key="4">
    <source>
        <dbReference type="ARBA" id="ARBA00023136"/>
    </source>
</evidence>